<protein>
    <submittedName>
        <fullName evidence="1">Uncharacterized protein</fullName>
    </submittedName>
</protein>
<reference evidence="1" key="1">
    <citation type="submission" date="2020-05" db="EMBL/GenBank/DDBJ databases">
        <authorList>
            <person name="Chiriac C."/>
            <person name="Salcher M."/>
            <person name="Ghai R."/>
            <person name="Kavagutti S V."/>
        </authorList>
    </citation>
    <scope>NUCLEOTIDE SEQUENCE</scope>
</reference>
<evidence type="ECO:0000313" key="1">
    <source>
        <dbReference type="EMBL" id="CAB5222878.1"/>
    </source>
</evidence>
<sequence length="117" mass="13472">MRKSNHHAVRMMLQQYQDGLTAIEIADRLEKDVTSIRRALPQMVDAYIDRWTAHRKQWTAVWCVIVAPENCPKPTRLLERKNATTKRSTKLRSMEPRDLGQVLHGFVSTNASAARSD</sequence>
<organism evidence="1">
    <name type="scientific">uncultured Caudovirales phage</name>
    <dbReference type="NCBI Taxonomy" id="2100421"/>
    <lineage>
        <taxon>Viruses</taxon>
        <taxon>Duplodnaviria</taxon>
        <taxon>Heunggongvirae</taxon>
        <taxon>Uroviricota</taxon>
        <taxon>Caudoviricetes</taxon>
        <taxon>Peduoviridae</taxon>
        <taxon>Maltschvirus</taxon>
        <taxon>Maltschvirus maltsch</taxon>
    </lineage>
</organism>
<gene>
    <name evidence="1" type="ORF">UFOVP376_32</name>
</gene>
<proteinExistence type="predicted"/>
<accession>A0A6J7X1B6</accession>
<name>A0A6J7X1B6_9CAUD</name>
<dbReference type="EMBL" id="LR798305">
    <property type="protein sequence ID" value="CAB5222878.1"/>
    <property type="molecule type" value="Genomic_DNA"/>
</dbReference>